<evidence type="ECO:0000313" key="2">
    <source>
        <dbReference type="EMBL" id="KAB2806772.1"/>
    </source>
</evidence>
<evidence type="ECO:0008006" key="4">
    <source>
        <dbReference type="Google" id="ProtNLM"/>
    </source>
</evidence>
<name>A0A6N6RKF6_9FLAO</name>
<accession>A0A6N6RKF6</accession>
<sequence>MNKKQRINLILILLLAAVGVFIATQNFDSDTTLNGDIEYDFSIEDTAAVTKIIIATREPDSVVLERVDGGWMVNGEHRARPDAVDVLLETFHNIELRNFPAETAKQTVLRRMAGYGKFVKVYKGDELVHDFIVGTDQNDMLGTYMMKRDGTQPYAMHIPSFNGYLSSRFFVREDLWRSRIIFGWDDKDIQTVTMNYELIPQEGFRIEQTEEGALSVFDANDNPIEPYASQHTRYYLGSLRTLKFEGAIIEGEKAYTKMDSITSSIPVFELNAKKFDGEEIKLSAFHIRAEPDTYDDLGNLMLWDPDRFYAYLSDGRFVVIQTYAFENILKTKEYFIL</sequence>
<dbReference type="OrthoDB" id="931346at2"/>
<dbReference type="Proteomes" id="UP000468650">
    <property type="component" value="Unassembled WGS sequence"/>
</dbReference>
<keyword evidence="1" id="KW-0732">Signal</keyword>
<organism evidence="2 3">
    <name type="scientific">Phaeocystidibacter luteus</name>
    <dbReference type="NCBI Taxonomy" id="911197"/>
    <lineage>
        <taxon>Bacteria</taxon>
        <taxon>Pseudomonadati</taxon>
        <taxon>Bacteroidota</taxon>
        <taxon>Flavobacteriia</taxon>
        <taxon>Flavobacteriales</taxon>
        <taxon>Phaeocystidibacteraceae</taxon>
        <taxon>Phaeocystidibacter</taxon>
    </lineage>
</organism>
<protein>
    <recommendedName>
        <fullName evidence="4">DUF4340 domain-containing protein</fullName>
    </recommendedName>
</protein>
<keyword evidence="3" id="KW-1185">Reference proteome</keyword>
<dbReference type="EMBL" id="WBVO01000013">
    <property type="protein sequence ID" value="KAB2806772.1"/>
    <property type="molecule type" value="Genomic_DNA"/>
</dbReference>
<dbReference type="AlphaFoldDB" id="A0A6N6RKF6"/>
<dbReference type="RefSeq" id="WP_151668289.1">
    <property type="nucleotide sequence ID" value="NZ_WBVO01000013.1"/>
</dbReference>
<evidence type="ECO:0000256" key="1">
    <source>
        <dbReference type="SAM" id="SignalP"/>
    </source>
</evidence>
<gene>
    <name evidence="2" type="ORF">F8C67_12960</name>
</gene>
<evidence type="ECO:0000313" key="3">
    <source>
        <dbReference type="Proteomes" id="UP000468650"/>
    </source>
</evidence>
<feature type="chain" id="PRO_5026911711" description="DUF4340 domain-containing protein" evidence="1">
    <location>
        <begin position="24"/>
        <end position="337"/>
    </location>
</feature>
<feature type="signal peptide" evidence="1">
    <location>
        <begin position="1"/>
        <end position="23"/>
    </location>
</feature>
<reference evidence="2 3" key="1">
    <citation type="submission" date="2019-09" db="EMBL/GenBank/DDBJ databases">
        <title>Genomes of family Cryomorphaceae.</title>
        <authorList>
            <person name="Bowman J.P."/>
        </authorList>
    </citation>
    <scope>NUCLEOTIDE SEQUENCE [LARGE SCALE GENOMIC DNA]</scope>
    <source>
        <strain evidence="2 3">LMG 25704</strain>
    </source>
</reference>
<comment type="caution">
    <text evidence="2">The sequence shown here is derived from an EMBL/GenBank/DDBJ whole genome shotgun (WGS) entry which is preliminary data.</text>
</comment>
<proteinExistence type="predicted"/>